<proteinExistence type="predicted"/>
<reference evidence="1" key="1">
    <citation type="journal article" date="2021" name="ISME J.">
        <title>Mercury methylation by metabolically versatile and cosmopolitan marine bacteria.</title>
        <authorList>
            <person name="Lin H."/>
            <person name="Ascher D.B."/>
            <person name="Myung Y."/>
            <person name="Lamborg C.H."/>
            <person name="Hallam S.J."/>
            <person name="Gionfriddo C.M."/>
            <person name="Holt K.E."/>
            <person name="Moreau J.W."/>
        </authorList>
    </citation>
    <scope>NUCLEOTIDE SEQUENCE</scope>
    <source>
        <strain evidence="1">SI075_bin30</strain>
    </source>
</reference>
<accession>A0A8T5GEF5</accession>
<sequence length="203" mass="22915">MARGRLSSFAMAQIAKRGLRGAGGFAKRGILGGAGRVTNALEMQRARNRQAERGMRRVGEAEYEDVNYRMIDRKEKIRFRKIMALEHKNFKNANKRELDIIKDNVKRVVAKNNLRIKIDPIVMDLLSINLLKKITELRKSGDFPKPPKDQKAMDKYITNSLSMLSGSKGKLAFVRGRNPSALTLEINSEIANTLNEVANFGQQ</sequence>
<evidence type="ECO:0000313" key="1">
    <source>
        <dbReference type="EMBL" id="MBT4870210.1"/>
    </source>
</evidence>
<dbReference type="EMBL" id="JABJNZ010000021">
    <property type="protein sequence ID" value="MBT4870210.1"/>
    <property type="molecule type" value="Genomic_DNA"/>
</dbReference>
<name>A0A8T5GEF5_9ARCH</name>
<protein>
    <submittedName>
        <fullName evidence="1">Uncharacterized protein</fullName>
    </submittedName>
</protein>
<gene>
    <name evidence="1" type="ORF">HON47_01410</name>
</gene>
<dbReference type="Proteomes" id="UP000722459">
    <property type="component" value="Unassembled WGS sequence"/>
</dbReference>
<organism evidence="1 2">
    <name type="scientific">Candidatus Iainarchaeum sp</name>
    <dbReference type="NCBI Taxonomy" id="3101447"/>
    <lineage>
        <taxon>Archaea</taxon>
        <taxon>Candidatus Iainarchaeota</taxon>
        <taxon>Candidatus Iainarchaeia</taxon>
        <taxon>Candidatus Iainarchaeales</taxon>
        <taxon>Candidatus Iainarchaeaceae</taxon>
        <taxon>Candidatus Iainarchaeum</taxon>
    </lineage>
</organism>
<dbReference type="AlphaFoldDB" id="A0A8T5GEF5"/>
<evidence type="ECO:0000313" key="2">
    <source>
        <dbReference type="Proteomes" id="UP000722459"/>
    </source>
</evidence>
<comment type="caution">
    <text evidence="1">The sequence shown here is derived from an EMBL/GenBank/DDBJ whole genome shotgun (WGS) entry which is preliminary data.</text>
</comment>